<dbReference type="AlphaFoldDB" id="A0A3S9Z9H8"/>
<reference evidence="1 3" key="2">
    <citation type="submission" date="2018-12" db="EMBL/GenBank/DDBJ databases">
        <title>Streptomyces griseoviridis F1-27 complete genome.</title>
        <authorList>
            <person name="Mariita R.M."/>
            <person name="Sello J.K."/>
        </authorList>
    </citation>
    <scope>NUCLEOTIDE SEQUENCE [LARGE SCALE GENOMIC DNA]</scope>
    <source>
        <strain evidence="1 3">F1-27</strain>
    </source>
</reference>
<dbReference type="Proteomes" id="UP000501753">
    <property type="component" value="Chromosome"/>
</dbReference>
<gene>
    <name evidence="2" type="ORF">DDJ31_29690</name>
    <name evidence="1" type="ORF">ELQ87_09625</name>
</gene>
<evidence type="ECO:0000313" key="4">
    <source>
        <dbReference type="Proteomes" id="UP000501753"/>
    </source>
</evidence>
<evidence type="ECO:0000313" key="2">
    <source>
        <dbReference type="EMBL" id="QCN88629.1"/>
    </source>
</evidence>
<protein>
    <submittedName>
        <fullName evidence="1">Uncharacterized protein</fullName>
    </submittedName>
</protein>
<keyword evidence="4" id="KW-1185">Reference proteome</keyword>
<dbReference type="EMBL" id="CP029078">
    <property type="protein sequence ID" value="QCN88629.1"/>
    <property type="molecule type" value="Genomic_DNA"/>
</dbReference>
<dbReference type="OrthoDB" id="4018746at2"/>
<dbReference type="KEGG" id="sgd:ELQ87_09625"/>
<dbReference type="RefSeq" id="WP_127177415.1">
    <property type="nucleotide sequence ID" value="NZ_CP029078.1"/>
</dbReference>
<organism evidence="1 3">
    <name type="scientific">Streptomyces griseoviridis</name>
    <dbReference type="NCBI Taxonomy" id="45398"/>
    <lineage>
        <taxon>Bacteria</taxon>
        <taxon>Bacillati</taxon>
        <taxon>Actinomycetota</taxon>
        <taxon>Actinomycetes</taxon>
        <taxon>Kitasatosporales</taxon>
        <taxon>Streptomycetaceae</taxon>
        <taxon>Streptomyces</taxon>
    </lineage>
</organism>
<accession>A0A3S9Z9H8</accession>
<evidence type="ECO:0000313" key="3">
    <source>
        <dbReference type="Proteomes" id="UP000271291"/>
    </source>
</evidence>
<proteinExistence type="predicted"/>
<dbReference type="EMBL" id="CP034687">
    <property type="protein sequence ID" value="AZS84514.1"/>
    <property type="molecule type" value="Genomic_DNA"/>
</dbReference>
<evidence type="ECO:0000313" key="1">
    <source>
        <dbReference type="EMBL" id="AZS84514.1"/>
    </source>
</evidence>
<sequence length="356" mass="39908">MKSTRVERRAQKLHLATGMGWTDALKRVKSLPPASPLIPEAQPSQAVLESYILSGHAWPLIDTRNPWGIRSADPRPDSLTLTFENDVTQSLASESMARELIRNLVPCYDEHGEVRGIPGARFTANTDGIQIRRLGIPGSITVLGIPAEDWLAALPLQREENAAVGRHYCHEPSPHRWHRSEAAFREPATSTVLGRHHHRKRPSAWLASGLLRRAPLMRTIGLPLSTTAWTNLTEDGGSEWIIEYINEPLADALCYHEGFTNLLTDPDCGLPLAGTELDCCCGLPPESYWGCRFYARSSTGQPGALQVRFSRRSGDRAHFYKTNPTEYEKRRQLYQPVPAHLSRRHAESMHNRHQNG</sequence>
<name>A0A3S9Z9H8_STRGD</name>
<dbReference type="Proteomes" id="UP000271291">
    <property type="component" value="Chromosome"/>
</dbReference>
<reference evidence="2 4" key="1">
    <citation type="submission" date="2018-04" db="EMBL/GenBank/DDBJ databases">
        <title>Complete genome sequences of Streptomyces griseoviridis K61 and characterization of antagonistic properties of biological control agents.</title>
        <authorList>
            <person name="Mariita R.M."/>
            <person name="Sello J.K."/>
        </authorList>
    </citation>
    <scope>NUCLEOTIDE SEQUENCE [LARGE SCALE GENOMIC DNA]</scope>
    <source>
        <strain evidence="2 4">K61</strain>
    </source>
</reference>